<proteinExistence type="predicted"/>
<dbReference type="EMBL" id="CAJNOT010017184">
    <property type="protein sequence ID" value="CAF1550995.1"/>
    <property type="molecule type" value="Genomic_DNA"/>
</dbReference>
<dbReference type="AlphaFoldDB" id="A0A815WR55"/>
<gene>
    <name evidence="1" type="ORF">ZHD862_LOCUS39351</name>
</gene>
<accession>A0A815WR55</accession>
<feature type="non-terminal residue" evidence="1">
    <location>
        <position position="1"/>
    </location>
</feature>
<dbReference type="Proteomes" id="UP000663864">
    <property type="component" value="Unassembled WGS sequence"/>
</dbReference>
<evidence type="ECO:0000313" key="1">
    <source>
        <dbReference type="EMBL" id="CAF1550995.1"/>
    </source>
</evidence>
<evidence type="ECO:0000313" key="2">
    <source>
        <dbReference type="Proteomes" id="UP000663864"/>
    </source>
</evidence>
<protein>
    <submittedName>
        <fullName evidence="1">Uncharacterized protein</fullName>
    </submittedName>
</protein>
<feature type="non-terminal residue" evidence="1">
    <location>
        <position position="103"/>
    </location>
</feature>
<sequence length="103" mass="12843">PRRKCRSTTARIRRNRKRNMVKRSYRDRHIIYRNVYHRFTLKQIKNILRDRDVRYVHPKLDKSSRILSIGMKKRKQQQKKRKKIEKEDVYIMSGQIYNNNKIT</sequence>
<comment type="caution">
    <text evidence="1">The sequence shown here is derived from an EMBL/GenBank/DDBJ whole genome shotgun (WGS) entry which is preliminary data.</text>
</comment>
<name>A0A815WR55_9BILA</name>
<reference evidence="1" key="1">
    <citation type="submission" date="2021-02" db="EMBL/GenBank/DDBJ databases">
        <authorList>
            <person name="Nowell W R."/>
        </authorList>
    </citation>
    <scope>NUCLEOTIDE SEQUENCE</scope>
</reference>
<organism evidence="1 2">
    <name type="scientific">Rotaria sordida</name>
    <dbReference type="NCBI Taxonomy" id="392033"/>
    <lineage>
        <taxon>Eukaryota</taxon>
        <taxon>Metazoa</taxon>
        <taxon>Spiralia</taxon>
        <taxon>Gnathifera</taxon>
        <taxon>Rotifera</taxon>
        <taxon>Eurotatoria</taxon>
        <taxon>Bdelloidea</taxon>
        <taxon>Philodinida</taxon>
        <taxon>Philodinidae</taxon>
        <taxon>Rotaria</taxon>
    </lineage>
</organism>